<name>A0A6P1D1F7_9NOCA</name>
<evidence type="ECO:0000259" key="14">
    <source>
        <dbReference type="PROSITE" id="PS50929"/>
    </source>
</evidence>
<keyword evidence="4" id="KW-0997">Cell inner membrane</keyword>
<evidence type="ECO:0000256" key="12">
    <source>
        <dbReference type="SAM" id="Phobius"/>
    </source>
</evidence>
<dbReference type="EMBL" id="JAAGUZ010000005">
    <property type="protein sequence ID" value="NEW43389.1"/>
    <property type="molecule type" value="Genomic_DNA"/>
</dbReference>
<evidence type="ECO:0000313" key="15">
    <source>
        <dbReference type="EMBL" id="NEW43389.1"/>
    </source>
</evidence>
<keyword evidence="9 12" id="KW-1133">Transmembrane helix</keyword>
<reference evidence="15 16" key="1">
    <citation type="submission" date="2020-01" db="EMBL/GenBank/DDBJ databases">
        <title>Genetics and antimicrobial susceptibilities of Nocardia species isolated from the soil; a comparison with species isolated from humans.</title>
        <authorList>
            <person name="Carrasco G."/>
            <person name="Monzon S."/>
            <person name="Sansegundo M."/>
            <person name="Garcia E."/>
            <person name="Garrido N."/>
            <person name="Medina M.J."/>
            <person name="Villalon P."/>
            <person name="Ramirez-Arocha A.C."/>
            <person name="Jimenez P."/>
            <person name="Cuesta I."/>
            <person name="Valdezate S."/>
        </authorList>
    </citation>
    <scope>NUCLEOTIDE SEQUENCE [LARGE SCALE GENOMIC DNA]</scope>
    <source>
        <strain evidence="15 16">CNM20110639</strain>
    </source>
</reference>
<dbReference type="AlphaFoldDB" id="A0A6P1D1F7"/>
<protein>
    <submittedName>
        <fullName evidence="15">ABC transporter ATP-binding protein</fullName>
    </submittedName>
</protein>
<dbReference type="Gene3D" id="1.20.1560.10">
    <property type="entry name" value="ABC transporter type 1, transmembrane domain"/>
    <property type="match status" value="1"/>
</dbReference>
<dbReference type="InterPro" id="IPR011527">
    <property type="entry name" value="ABC1_TM_dom"/>
</dbReference>
<dbReference type="GO" id="GO:0005886">
    <property type="term" value="C:plasma membrane"/>
    <property type="evidence" value="ECO:0007669"/>
    <property type="project" value="UniProtKB-SubCell"/>
</dbReference>
<dbReference type="InterPro" id="IPR039421">
    <property type="entry name" value="Type_1_exporter"/>
</dbReference>
<evidence type="ECO:0000313" key="16">
    <source>
        <dbReference type="Proteomes" id="UP000468928"/>
    </source>
</evidence>
<dbReference type="GO" id="GO:0016887">
    <property type="term" value="F:ATP hydrolysis activity"/>
    <property type="evidence" value="ECO:0007669"/>
    <property type="project" value="InterPro"/>
</dbReference>
<feature type="transmembrane region" description="Helical" evidence="12">
    <location>
        <begin position="127"/>
        <end position="152"/>
    </location>
</feature>
<dbReference type="SUPFAM" id="SSF52540">
    <property type="entry name" value="P-loop containing nucleoside triphosphate hydrolases"/>
    <property type="match status" value="1"/>
</dbReference>
<feature type="domain" description="ABC transporter" evidence="13">
    <location>
        <begin position="330"/>
        <end position="563"/>
    </location>
</feature>
<dbReference type="SMART" id="SM00382">
    <property type="entry name" value="AAA"/>
    <property type="match status" value="1"/>
</dbReference>
<dbReference type="PROSITE" id="PS50929">
    <property type="entry name" value="ABC_TM1F"/>
    <property type="match status" value="1"/>
</dbReference>
<evidence type="ECO:0000256" key="10">
    <source>
        <dbReference type="ARBA" id="ARBA00023136"/>
    </source>
</evidence>
<dbReference type="PANTHER" id="PTHR24221:SF654">
    <property type="entry name" value="ATP-BINDING CASSETTE SUB-FAMILY B MEMBER 6"/>
    <property type="match status" value="1"/>
</dbReference>
<evidence type="ECO:0000256" key="6">
    <source>
        <dbReference type="ARBA" id="ARBA00022741"/>
    </source>
</evidence>
<keyword evidence="7 15" id="KW-0067">ATP-binding</keyword>
<feature type="transmembrane region" description="Helical" evidence="12">
    <location>
        <begin position="53"/>
        <end position="70"/>
    </location>
</feature>
<dbReference type="PROSITE" id="PS50893">
    <property type="entry name" value="ABC_TRANSPORTER_2"/>
    <property type="match status" value="1"/>
</dbReference>
<evidence type="ECO:0000259" key="13">
    <source>
        <dbReference type="PROSITE" id="PS50893"/>
    </source>
</evidence>
<dbReference type="FunFam" id="3.40.50.300:FF:000221">
    <property type="entry name" value="Multidrug ABC transporter ATP-binding protein"/>
    <property type="match status" value="1"/>
</dbReference>
<feature type="domain" description="ABC transmembrane type-1" evidence="14">
    <location>
        <begin position="21"/>
        <end position="299"/>
    </location>
</feature>
<keyword evidence="5 12" id="KW-0812">Transmembrane</keyword>
<dbReference type="GO" id="GO:0034040">
    <property type="term" value="F:ATPase-coupled lipid transmembrane transporter activity"/>
    <property type="evidence" value="ECO:0007669"/>
    <property type="project" value="TreeGrafter"/>
</dbReference>
<evidence type="ECO:0000256" key="7">
    <source>
        <dbReference type="ARBA" id="ARBA00022840"/>
    </source>
</evidence>
<evidence type="ECO:0000256" key="4">
    <source>
        <dbReference type="ARBA" id="ARBA00022519"/>
    </source>
</evidence>
<dbReference type="SUPFAM" id="SSF90123">
    <property type="entry name" value="ABC transporter transmembrane region"/>
    <property type="match status" value="1"/>
</dbReference>
<dbReference type="Gene3D" id="3.40.50.300">
    <property type="entry name" value="P-loop containing nucleotide triphosphate hydrolases"/>
    <property type="match status" value="1"/>
</dbReference>
<dbReference type="InterPro" id="IPR036640">
    <property type="entry name" value="ABC1_TM_sf"/>
</dbReference>
<evidence type="ECO:0000256" key="8">
    <source>
        <dbReference type="ARBA" id="ARBA00022967"/>
    </source>
</evidence>
<keyword evidence="3" id="KW-1003">Cell membrane</keyword>
<keyword evidence="6" id="KW-0547">Nucleotide-binding</keyword>
<dbReference type="RefSeq" id="WP_163828336.1">
    <property type="nucleotide sequence ID" value="NZ_JAAGUZ010000005.1"/>
</dbReference>
<evidence type="ECO:0000256" key="1">
    <source>
        <dbReference type="ARBA" id="ARBA00004429"/>
    </source>
</evidence>
<evidence type="ECO:0000256" key="2">
    <source>
        <dbReference type="ARBA" id="ARBA00022448"/>
    </source>
</evidence>
<proteinExistence type="inferred from homology"/>
<dbReference type="PROSITE" id="PS00211">
    <property type="entry name" value="ABC_TRANSPORTER_1"/>
    <property type="match status" value="1"/>
</dbReference>
<dbReference type="InterPro" id="IPR003593">
    <property type="entry name" value="AAA+_ATPase"/>
</dbReference>
<keyword evidence="8" id="KW-1278">Translocase</keyword>
<dbReference type="InterPro" id="IPR003439">
    <property type="entry name" value="ABC_transporter-like_ATP-bd"/>
</dbReference>
<evidence type="ECO:0000256" key="9">
    <source>
        <dbReference type="ARBA" id="ARBA00022989"/>
    </source>
</evidence>
<dbReference type="PANTHER" id="PTHR24221">
    <property type="entry name" value="ATP-BINDING CASSETTE SUB-FAMILY B"/>
    <property type="match status" value="1"/>
</dbReference>
<organism evidence="15 16">
    <name type="scientific">Nocardia cyriacigeorgica</name>
    <dbReference type="NCBI Taxonomy" id="135487"/>
    <lineage>
        <taxon>Bacteria</taxon>
        <taxon>Bacillati</taxon>
        <taxon>Actinomycetota</taxon>
        <taxon>Actinomycetes</taxon>
        <taxon>Mycobacteriales</taxon>
        <taxon>Nocardiaceae</taxon>
        <taxon>Nocardia</taxon>
    </lineage>
</organism>
<evidence type="ECO:0000256" key="5">
    <source>
        <dbReference type="ARBA" id="ARBA00022692"/>
    </source>
</evidence>
<dbReference type="GO" id="GO:0005524">
    <property type="term" value="F:ATP binding"/>
    <property type="evidence" value="ECO:0007669"/>
    <property type="project" value="UniProtKB-KW"/>
</dbReference>
<comment type="subcellular location">
    <subcellularLocation>
        <location evidence="1">Cell inner membrane</location>
        <topology evidence="1">Multi-pass membrane protein</topology>
    </subcellularLocation>
</comment>
<comment type="caution">
    <text evidence="15">The sequence shown here is derived from an EMBL/GenBank/DDBJ whole genome shotgun (WGS) entry which is preliminary data.</text>
</comment>
<keyword evidence="10 12" id="KW-0472">Membrane</keyword>
<dbReference type="GO" id="GO:0140359">
    <property type="term" value="F:ABC-type transporter activity"/>
    <property type="evidence" value="ECO:0007669"/>
    <property type="project" value="InterPro"/>
</dbReference>
<comment type="similarity">
    <text evidence="11">Belongs to the ABC transporter superfamily. Siderophore-Fe(3+) uptake transporter (SIUT) (TC 3.A.1.21) family.</text>
</comment>
<gene>
    <name evidence="15" type="ORF">GV789_02805</name>
</gene>
<sequence>MIRILLRVLGHQYAGPVRRTVALMTTTAVLEGLSYALLVPVLRELFGSDPDDAWSWLIAFGAAVAVYAGLRYVSDLAGFRAGTTLLHGTYHRLGDHLARLPIGWYGPDRVGEVSVLASRGVLEAMGIIAHLLAPFIGAAVTPLTIVVVMVAFNWKLGLAALFAVPLVAAIQSWTGRAMADADAERHERDQSAAGRVIEYLQAQPVLRAGGRTTERFGLLDDSLRGLQHAARRSALSALPGIVGLTLAVQAMFTVLLALGAYLALGGSIGAAEVLAILVLAARCAEPVLSLADIGGKLRSARAQLMRLDTLLRIAPLPEPGEPTQPLSHALEFDAVTFGHGDRTVIDDLRLTVPHGRRVAIVGPSGAGKSTVLQLVARFHDVNTGSVRVGGVDVRDIGTGTLMAQVAIVFQDVYLFDGTIEDNIRLGRIDATDAEIRAAATAARLDEVIERLPGGWSADVGEGGALLSGGERQRVSIARALLKNAPVVLLDEVTSALDPINEAAVHQGIERLMAGRTVVMVAHRMHTVQNADKVVFLDNGRIVEEGTHDDLLSRGGRYAEFWEISTARP</sequence>
<dbReference type="InterPro" id="IPR017871">
    <property type="entry name" value="ABC_transporter-like_CS"/>
</dbReference>
<dbReference type="Pfam" id="PF00664">
    <property type="entry name" value="ABC_membrane"/>
    <property type="match status" value="1"/>
</dbReference>
<evidence type="ECO:0000256" key="3">
    <source>
        <dbReference type="ARBA" id="ARBA00022475"/>
    </source>
</evidence>
<dbReference type="Proteomes" id="UP000468928">
    <property type="component" value="Unassembled WGS sequence"/>
</dbReference>
<evidence type="ECO:0000256" key="11">
    <source>
        <dbReference type="ARBA" id="ARBA00023455"/>
    </source>
</evidence>
<feature type="transmembrane region" description="Helical" evidence="12">
    <location>
        <begin position="21"/>
        <end position="41"/>
    </location>
</feature>
<feature type="transmembrane region" description="Helical" evidence="12">
    <location>
        <begin position="234"/>
        <end position="252"/>
    </location>
</feature>
<dbReference type="Pfam" id="PF00005">
    <property type="entry name" value="ABC_tran"/>
    <property type="match status" value="1"/>
</dbReference>
<feature type="transmembrane region" description="Helical" evidence="12">
    <location>
        <begin position="158"/>
        <end position="179"/>
    </location>
</feature>
<dbReference type="InterPro" id="IPR027417">
    <property type="entry name" value="P-loop_NTPase"/>
</dbReference>
<accession>A0A6P1D1F7</accession>
<keyword evidence="2" id="KW-0813">Transport</keyword>